<dbReference type="EMBL" id="CABWMH010000034">
    <property type="protein sequence ID" value="VXC45244.1"/>
    <property type="molecule type" value="Genomic_DNA"/>
</dbReference>
<evidence type="ECO:0000313" key="3">
    <source>
        <dbReference type="EMBL" id="NUY98150.1"/>
    </source>
</evidence>
<feature type="compositionally biased region" description="Basic residues" evidence="1">
    <location>
        <begin position="130"/>
        <end position="144"/>
    </location>
</feature>
<name>A0A653YRW0_9GAMM</name>
<keyword evidence="7" id="KW-1185">Reference proteome</keyword>
<evidence type="ECO:0000313" key="7">
    <source>
        <dbReference type="Proteomes" id="UP001468095"/>
    </source>
</evidence>
<dbReference type="Proteomes" id="UP000566985">
    <property type="component" value="Unassembled WGS sequence"/>
</dbReference>
<dbReference type="GeneID" id="57346849"/>
<evidence type="ECO:0000313" key="6">
    <source>
        <dbReference type="Proteomes" id="UP000566985"/>
    </source>
</evidence>
<evidence type="ECO:0000313" key="4">
    <source>
        <dbReference type="EMBL" id="VXC45244.1"/>
    </source>
</evidence>
<feature type="region of interest" description="Disordered" evidence="1">
    <location>
        <begin position="103"/>
        <end position="144"/>
    </location>
</feature>
<dbReference type="AlphaFoldDB" id="A0A653YRW0"/>
<organism evidence="3 6">
    <name type="scientific">Pantoea brenneri</name>
    <dbReference type="NCBI Taxonomy" id="472694"/>
    <lineage>
        <taxon>Bacteria</taxon>
        <taxon>Pseudomonadati</taxon>
        <taxon>Pseudomonadota</taxon>
        <taxon>Gammaproteobacteria</taxon>
        <taxon>Enterobacterales</taxon>
        <taxon>Erwiniaceae</taxon>
        <taxon>Pantoea</taxon>
    </lineage>
</organism>
<reference evidence="2 7" key="3">
    <citation type="submission" date="2024-04" db="EMBL/GenBank/DDBJ databases">
        <authorList>
            <person name="Suleimanova A.D."/>
            <person name="Pudova D.S."/>
            <person name="Shagimardanova E.I."/>
            <person name="Sharipova M.R."/>
        </authorList>
    </citation>
    <scope>NUCLEOTIDE SEQUENCE [LARGE SCALE GENOMIC DNA]</scope>
    <source>
        <strain evidence="2 7">3.1</strain>
    </source>
</reference>
<dbReference type="EMBL" id="JBCGBG010000010">
    <property type="protein sequence ID" value="MEL7698372.1"/>
    <property type="molecule type" value="Genomic_DNA"/>
</dbReference>
<evidence type="ECO:0000313" key="5">
    <source>
        <dbReference type="Proteomes" id="UP000433737"/>
    </source>
</evidence>
<accession>A0A653YRW0</accession>
<gene>
    <name evidence="2" type="ORF">AABB92_22285</name>
    <name evidence="3" type="ORF">HU668_16970</name>
    <name evidence="4" type="ORF">PANT111_40301</name>
</gene>
<dbReference type="RefSeq" id="WP_128088316.1">
    <property type="nucleotide sequence ID" value="NZ_JABWPE010000022.1"/>
</dbReference>
<dbReference type="EMBL" id="JABWPM010000022">
    <property type="protein sequence ID" value="NUY98150.1"/>
    <property type="molecule type" value="Genomic_DNA"/>
</dbReference>
<sequence>MIKSYYYYACIDPFLGITVHCKGCKKLRQEGQIFLGSFYEYHQAAAAAKRRYSDISQCPDCLKGKHSIPGPVVMVEAVKPKARQEAITVKPRICAAPPLTVKPESEPVRMRQKPEARLSPVPVPELRAKSNVHRVPRKHSPGNY</sequence>
<proteinExistence type="predicted"/>
<evidence type="ECO:0000256" key="1">
    <source>
        <dbReference type="SAM" id="MobiDB-lite"/>
    </source>
</evidence>
<feature type="compositionally biased region" description="Basic and acidic residues" evidence="1">
    <location>
        <begin position="103"/>
        <end position="116"/>
    </location>
</feature>
<dbReference type="Proteomes" id="UP001468095">
    <property type="component" value="Unassembled WGS sequence"/>
</dbReference>
<evidence type="ECO:0000313" key="2">
    <source>
        <dbReference type="EMBL" id="MEL7698372.1"/>
    </source>
</evidence>
<reference evidence="3 6" key="2">
    <citation type="submission" date="2020-05" db="EMBL/GenBank/DDBJ databases">
        <title>Whole Genome Sequences of Enterobacteriales Associated with the International Space Station.</title>
        <authorList>
            <person name="Bharadwaj A."/>
            <person name="Daudu R."/>
            <person name="Singh N."/>
            <person name="Wood J."/>
            <person name="Debieu M."/>
            <person name="Mason C."/>
            <person name="Wang C."/>
            <person name="Venkateswaran K."/>
        </authorList>
    </citation>
    <scope>NUCLEOTIDE SEQUENCE [LARGE SCALE GENOMIC DNA]</scope>
    <source>
        <strain evidence="3 6">IF5SW-B1</strain>
    </source>
</reference>
<protein>
    <submittedName>
        <fullName evidence="3">Uncharacterized protein</fullName>
    </submittedName>
</protein>
<reference evidence="4 5" key="1">
    <citation type="submission" date="2019-10" db="EMBL/GenBank/DDBJ databases">
        <authorList>
            <person name="Karimi E."/>
        </authorList>
    </citation>
    <scope>NUCLEOTIDE SEQUENCE [LARGE SCALE GENOMIC DNA]</scope>
    <source>
        <strain evidence="4">Pantoea sp. 111</strain>
    </source>
</reference>
<comment type="caution">
    <text evidence="3">The sequence shown here is derived from an EMBL/GenBank/DDBJ whole genome shotgun (WGS) entry which is preliminary data.</text>
</comment>
<dbReference type="Proteomes" id="UP000433737">
    <property type="component" value="Unassembled WGS sequence"/>
</dbReference>